<sequence length="141" mass="16468">MRSLWGIPKDADSTNEKVSVFVKIKNPVPGTEMRLPTYKDLLGQWVLMFKNEPRSSKLEFVDSKHVIRKTSTTALELDYVADFTKQPITIDFYINNNLINQSYILFNSKDDIRLENFDPGKRKDHFTAFGQNYGYKREKPL</sequence>
<accession>A0ABX1W3Z2</accession>
<dbReference type="Proteomes" id="UP000566071">
    <property type="component" value="Unassembled WGS sequence"/>
</dbReference>
<keyword evidence="2" id="KW-1185">Reference proteome</keyword>
<organism evidence="1 2">
    <name type="scientific">Mucilaginibacter humi</name>
    <dbReference type="NCBI Taxonomy" id="2732510"/>
    <lineage>
        <taxon>Bacteria</taxon>
        <taxon>Pseudomonadati</taxon>
        <taxon>Bacteroidota</taxon>
        <taxon>Sphingobacteriia</taxon>
        <taxon>Sphingobacteriales</taxon>
        <taxon>Sphingobacteriaceae</taxon>
        <taxon>Mucilaginibacter</taxon>
    </lineage>
</organism>
<evidence type="ECO:0000313" key="1">
    <source>
        <dbReference type="EMBL" id="NNU34338.1"/>
    </source>
</evidence>
<gene>
    <name evidence="1" type="ORF">HK413_09625</name>
</gene>
<protein>
    <submittedName>
        <fullName evidence="1">Uncharacterized protein</fullName>
    </submittedName>
</protein>
<dbReference type="EMBL" id="JABFCR010000041">
    <property type="protein sequence ID" value="NNU34338.1"/>
    <property type="molecule type" value="Genomic_DNA"/>
</dbReference>
<dbReference type="RefSeq" id="WP_175270020.1">
    <property type="nucleotide sequence ID" value="NZ_JABFCR010000041.1"/>
</dbReference>
<proteinExistence type="predicted"/>
<name>A0ABX1W3Z2_9SPHI</name>
<comment type="caution">
    <text evidence="1">The sequence shown here is derived from an EMBL/GenBank/DDBJ whole genome shotgun (WGS) entry which is preliminary data.</text>
</comment>
<reference evidence="1 2" key="1">
    <citation type="submission" date="2020-05" db="EMBL/GenBank/DDBJ databases">
        <authorList>
            <person name="Khan S.A."/>
            <person name="Jeon C.O."/>
            <person name="Chun B.H."/>
        </authorList>
    </citation>
    <scope>NUCLEOTIDE SEQUENCE [LARGE SCALE GENOMIC DNA]</scope>
    <source>
        <strain evidence="1 2">S1162</strain>
    </source>
</reference>
<evidence type="ECO:0000313" key="2">
    <source>
        <dbReference type="Proteomes" id="UP000566071"/>
    </source>
</evidence>